<dbReference type="CDD" id="cd06173">
    <property type="entry name" value="MFS_MefA_like"/>
    <property type="match status" value="1"/>
</dbReference>
<feature type="transmembrane region" description="Helical" evidence="6">
    <location>
        <begin position="240"/>
        <end position="262"/>
    </location>
</feature>
<dbReference type="InterPro" id="IPR036259">
    <property type="entry name" value="MFS_trans_sf"/>
</dbReference>
<dbReference type="GO" id="GO:0005886">
    <property type="term" value="C:plasma membrane"/>
    <property type="evidence" value="ECO:0007669"/>
    <property type="project" value="UniProtKB-SubCell"/>
</dbReference>
<keyword evidence="5 6" id="KW-0472">Membrane</keyword>
<feature type="transmembrane region" description="Helical" evidence="6">
    <location>
        <begin position="212"/>
        <end position="234"/>
    </location>
</feature>
<feature type="transmembrane region" description="Helical" evidence="6">
    <location>
        <begin position="298"/>
        <end position="321"/>
    </location>
</feature>
<keyword evidence="3 6" id="KW-0812">Transmembrane</keyword>
<dbReference type="PANTHER" id="PTHR23513:SF17">
    <property type="entry name" value="MEMBRANE PROTEIN"/>
    <property type="match status" value="1"/>
</dbReference>
<name>A0A917BFT5_9ACTN</name>
<evidence type="ECO:0008006" key="9">
    <source>
        <dbReference type="Google" id="ProtNLM"/>
    </source>
</evidence>
<evidence type="ECO:0000256" key="4">
    <source>
        <dbReference type="ARBA" id="ARBA00022989"/>
    </source>
</evidence>
<evidence type="ECO:0000256" key="5">
    <source>
        <dbReference type="ARBA" id="ARBA00023136"/>
    </source>
</evidence>
<dbReference type="Gene3D" id="1.20.1250.20">
    <property type="entry name" value="MFS general substrate transporter like domains"/>
    <property type="match status" value="1"/>
</dbReference>
<organism evidence="7 8">
    <name type="scientific">Marmoricola endophyticus</name>
    <dbReference type="NCBI Taxonomy" id="2040280"/>
    <lineage>
        <taxon>Bacteria</taxon>
        <taxon>Bacillati</taxon>
        <taxon>Actinomycetota</taxon>
        <taxon>Actinomycetes</taxon>
        <taxon>Propionibacteriales</taxon>
        <taxon>Nocardioidaceae</taxon>
        <taxon>Marmoricola</taxon>
    </lineage>
</organism>
<proteinExistence type="predicted"/>
<accession>A0A917BFT5</accession>
<dbReference type="EMBL" id="BMKQ01000001">
    <property type="protein sequence ID" value="GGF41233.1"/>
    <property type="molecule type" value="Genomic_DNA"/>
</dbReference>
<evidence type="ECO:0000256" key="6">
    <source>
        <dbReference type="SAM" id="Phobius"/>
    </source>
</evidence>
<dbReference type="PANTHER" id="PTHR23513">
    <property type="entry name" value="INTEGRAL MEMBRANE EFFLUX PROTEIN-RELATED"/>
    <property type="match status" value="1"/>
</dbReference>
<feature type="transmembrane region" description="Helical" evidence="6">
    <location>
        <begin position="274"/>
        <end position="292"/>
    </location>
</feature>
<sequence>MARTWLALRGLSQAGDSIWTIALAWTAVHVASPAAAGAVVAAGTVPRALVLLLGGVVADRFDARRVMTAANLGRVVVLLAILVRVLVGPPSLTVLVLAAVVLGVFDALHDPSAMTVSRQLVRREDLPAYGAAGQTLSRLGETGGAATGGLVVAAWGLGASAALDAVTFAALAAFLLWRMKPRYPLRRAAAESPLRSIAGGVRHLRATPLTRTLVVSMAGLNLFVLPAESIGIALRASREGWGAGSVGLSLACMGAGAAAGALVSMRWRPRREAWWSYVWLAGQGVAIVALGVGPQWVMLFAASAIGVSAGVASVLLSATFVAVVEESYLGRMASIQRLGDDALMPLATVGFGALTGVAGLTTAFAVFGAAMTAAMALPLASPAIRRLSLREGPAGG</sequence>
<feature type="transmembrane region" description="Helical" evidence="6">
    <location>
        <begin position="75"/>
        <end position="105"/>
    </location>
</feature>
<evidence type="ECO:0000256" key="3">
    <source>
        <dbReference type="ARBA" id="ARBA00022692"/>
    </source>
</evidence>
<evidence type="ECO:0000313" key="8">
    <source>
        <dbReference type="Proteomes" id="UP000649179"/>
    </source>
</evidence>
<dbReference type="AlphaFoldDB" id="A0A917BFT5"/>
<keyword evidence="2" id="KW-1003">Cell membrane</keyword>
<reference evidence="7" key="1">
    <citation type="journal article" date="2014" name="Int. J. Syst. Evol. Microbiol.">
        <title>Complete genome sequence of Corynebacterium casei LMG S-19264T (=DSM 44701T), isolated from a smear-ripened cheese.</title>
        <authorList>
            <consortium name="US DOE Joint Genome Institute (JGI-PGF)"/>
            <person name="Walter F."/>
            <person name="Albersmeier A."/>
            <person name="Kalinowski J."/>
            <person name="Ruckert C."/>
        </authorList>
    </citation>
    <scope>NUCLEOTIDE SEQUENCE</scope>
    <source>
        <strain evidence="7">CGMCC 1.16067</strain>
    </source>
</reference>
<evidence type="ECO:0000256" key="2">
    <source>
        <dbReference type="ARBA" id="ARBA00022475"/>
    </source>
</evidence>
<evidence type="ECO:0000313" key="7">
    <source>
        <dbReference type="EMBL" id="GGF41233.1"/>
    </source>
</evidence>
<dbReference type="Proteomes" id="UP000649179">
    <property type="component" value="Unassembled WGS sequence"/>
</dbReference>
<keyword evidence="4 6" id="KW-1133">Transmembrane helix</keyword>
<dbReference type="GO" id="GO:0022857">
    <property type="term" value="F:transmembrane transporter activity"/>
    <property type="evidence" value="ECO:0007669"/>
    <property type="project" value="InterPro"/>
</dbReference>
<evidence type="ECO:0000256" key="1">
    <source>
        <dbReference type="ARBA" id="ARBA00004651"/>
    </source>
</evidence>
<feature type="transmembrane region" description="Helical" evidence="6">
    <location>
        <begin position="34"/>
        <end position="54"/>
    </location>
</feature>
<dbReference type="SUPFAM" id="SSF103473">
    <property type="entry name" value="MFS general substrate transporter"/>
    <property type="match status" value="1"/>
</dbReference>
<feature type="transmembrane region" description="Helical" evidence="6">
    <location>
        <begin position="152"/>
        <end position="177"/>
    </location>
</feature>
<feature type="transmembrane region" description="Helical" evidence="6">
    <location>
        <begin position="342"/>
        <end position="360"/>
    </location>
</feature>
<dbReference type="Pfam" id="PF07690">
    <property type="entry name" value="MFS_1"/>
    <property type="match status" value="1"/>
</dbReference>
<protein>
    <recommendedName>
        <fullName evidence="9">MFS transporter</fullName>
    </recommendedName>
</protein>
<keyword evidence="8" id="KW-1185">Reference proteome</keyword>
<reference evidence="7" key="2">
    <citation type="submission" date="2020-09" db="EMBL/GenBank/DDBJ databases">
        <authorList>
            <person name="Sun Q."/>
            <person name="Zhou Y."/>
        </authorList>
    </citation>
    <scope>NUCLEOTIDE SEQUENCE</scope>
    <source>
        <strain evidence="7">CGMCC 1.16067</strain>
    </source>
</reference>
<comment type="subcellular location">
    <subcellularLocation>
        <location evidence="1">Cell membrane</location>
        <topology evidence="1">Multi-pass membrane protein</topology>
    </subcellularLocation>
</comment>
<gene>
    <name evidence="7" type="ORF">GCM10011519_13740</name>
</gene>
<dbReference type="InterPro" id="IPR011701">
    <property type="entry name" value="MFS"/>
</dbReference>
<comment type="caution">
    <text evidence="7">The sequence shown here is derived from an EMBL/GenBank/DDBJ whole genome shotgun (WGS) entry which is preliminary data.</text>
</comment>